<dbReference type="CDD" id="cd09071">
    <property type="entry name" value="FAR_C"/>
    <property type="match status" value="2"/>
</dbReference>
<dbReference type="Pfam" id="PF03015">
    <property type="entry name" value="Sterile"/>
    <property type="match status" value="1"/>
</dbReference>
<evidence type="ECO:0000256" key="10">
    <source>
        <dbReference type="ARBA" id="ARBA00052530"/>
    </source>
</evidence>
<evidence type="ECO:0000313" key="15">
    <source>
        <dbReference type="Proteomes" id="UP000092444"/>
    </source>
</evidence>
<dbReference type="AlphaFoldDB" id="A0A1B0ESP7"/>
<dbReference type="InterPro" id="IPR026055">
    <property type="entry name" value="FAR"/>
</dbReference>
<dbReference type="PANTHER" id="PTHR11011:SF24">
    <property type="entry name" value="FATTY ACYL-COA REDUCTASE"/>
    <property type="match status" value="1"/>
</dbReference>
<protein>
    <recommendedName>
        <fullName evidence="11">Fatty acyl-CoA reductase</fullName>
        <ecNumber evidence="11">1.2.1.84</ecNumber>
    </recommendedName>
</protein>
<comment type="function">
    <text evidence="11">Catalyzes the reduction of fatty acyl-CoA to fatty alcohols.</text>
</comment>
<dbReference type="Gene3D" id="3.40.50.720">
    <property type="entry name" value="NAD(P)-binding Rossmann-like Domain"/>
    <property type="match status" value="2"/>
</dbReference>
<keyword evidence="5 11" id="KW-0521">NADP</keyword>
<evidence type="ECO:0000259" key="12">
    <source>
        <dbReference type="Pfam" id="PF03015"/>
    </source>
</evidence>
<comment type="subcellular location">
    <subcellularLocation>
        <location evidence="1">Membrane</location>
        <topology evidence="1">Multi-pass membrane protein</topology>
    </subcellularLocation>
</comment>
<evidence type="ECO:0000256" key="6">
    <source>
        <dbReference type="ARBA" id="ARBA00022989"/>
    </source>
</evidence>
<feature type="transmembrane region" description="Helical" evidence="11">
    <location>
        <begin position="786"/>
        <end position="807"/>
    </location>
</feature>
<reference evidence="14" key="1">
    <citation type="submission" date="2020-05" db="UniProtKB">
        <authorList>
            <consortium name="EnsemblMetazoa"/>
        </authorList>
    </citation>
    <scope>IDENTIFICATION</scope>
    <source>
        <strain evidence="14">Yale</strain>
    </source>
</reference>
<organism evidence="14 15">
    <name type="scientific">Glossina morsitans morsitans</name>
    <name type="common">Savannah tsetse fly</name>
    <dbReference type="NCBI Taxonomy" id="37546"/>
    <lineage>
        <taxon>Eukaryota</taxon>
        <taxon>Metazoa</taxon>
        <taxon>Ecdysozoa</taxon>
        <taxon>Arthropoda</taxon>
        <taxon>Hexapoda</taxon>
        <taxon>Insecta</taxon>
        <taxon>Pterygota</taxon>
        <taxon>Neoptera</taxon>
        <taxon>Endopterygota</taxon>
        <taxon>Diptera</taxon>
        <taxon>Brachycera</taxon>
        <taxon>Muscomorpha</taxon>
        <taxon>Hippoboscoidea</taxon>
        <taxon>Glossinidae</taxon>
        <taxon>Glossina</taxon>
    </lineage>
</organism>
<dbReference type="GO" id="GO:0005777">
    <property type="term" value="C:peroxisome"/>
    <property type="evidence" value="ECO:0007669"/>
    <property type="project" value="TreeGrafter"/>
</dbReference>
<feature type="domain" description="Thioester reductase (TE)" evidence="13">
    <location>
        <begin position="15"/>
        <end position="278"/>
    </location>
</feature>
<name>A0A1B0ESP7_GLOMM</name>
<dbReference type="SUPFAM" id="SSF51735">
    <property type="entry name" value="NAD(P)-binding Rossmann-fold domains"/>
    <property type="match status" value="2"/>
</dbReference>
<evidence type="ECO:0000256" key="11">
    <source>
        <dbReference type="RuleBase" id="RU363097"/>
    </source>
</evidence>
<keyword evidence="3 11" id="KW-0444">Lipid biosynthesis</keyword>
<keyword evidence="8 11" id="KW-0443">Lipid metabolism</keyword>
<dbReference type="PhylomeDB" id="A0A1B0ESP7"/>
<dbReference type="InterPro" id="IPR013120">
    <property type="entry name" value="FAR_NAD-bd"/>
</dbReference>
<evidence type="ECO:0000256" key="3">
    <source>
        <dbReference type="ARBA" id="ARBA00022516"/>
    </source>
</evidence>
<dbReference type="CDD" id="cd05236">
    <property type="entry name" value="FAR-N_SDR_e"/>
    <property type="match status" value="2"/>
</dbReference>
<keyword evidence="9 11" id="KW-0472">Membrane</keyword>
<keyword evidence="6 11" id="KW-1133">Transmembrane helix</keyword>
<dbReference type="EMBL" id="CCAG010000052">
    <property type="status" value="NOT_ANNOTATED_CDS"/>
    <property type="molecule type" value="Genomic_DNA"/>
</dbReference>
<dbReference type="GO" id="GO:0035336">
    <property type="term" value="P:long-chain fatty-acyl-CoA metabolic process"/>
    <property type="evidence" value="ECO:0007669"/>
    <property type="project" value="TreeGrafter"/>
</dbReference>
<evidence type="ECO:0000256" key="5">
    <source>
        <dbReference type="ARBA" id="ARBA00022857"/>
    </source>
</evidence>
<evidence type="ECO:0000256" key="2">
    <source>
        <dbReference type="ARBA" id="ARBA00005928"/>
    </source>
</evidence>
<dbReference type="GO" id="GO:0080019">
    <property type="term" value="F:alcohol-forming very long-chain fatty acyl-CoA reductase activity"/>
    <property type="evidence" value="ECO:0007669"/>
    <property type="project" value="InterPro"/>
</dbReference>
<dbReference type="PANTHER" id="PTHR11011">
    <property type="entry name" value="MALE STERILITY PROTEIN 2-RELATED"/>
    <property type="match status" value="1"/>
</dbReference>
<accession>A0A1B0ESP7</accession>
<dbReference type="Proteomes" id="UP000092444">
    <property type="component" value="Unassembled WGS sequence"/>
</dbReference>
<proteinExistence type="inferred from homology"/>
<evidence type="ECO:0000256" key="9">
    <source>
        <dbReference type="ARBA" id="ARBA00023136"/>
    </source>
</evidence>
<comment type="catalytic activity">
    <reaction evidence="10 11">
        <text>a long-chain fatty acyl-CoA + 2 NADPH + 2 H(+) = a long-chain primary fatty alcohol + 2 NADP(+) + CoA</text>
        <dbReference type="Rhea" id="RHEA:52716"/>
        <dbReference type="ChEBI" id="CHEBI:15378"/>
        <dbReference type="ChEBI" id="CHEBI:57287"/>
        <dbReference type="ChEBI" id="CHEBI:57783"/>
        <dbReference type="ChEBI" id="CHEBI:58349"/>
        <dbReference type="ChEBI" id="CHEBI:77396"/>
        <dbReference type="ChEBI" id="CHEBI:83139"/>
        <dbReference type="EC" id="1.2.1.84"/>
    </reaction>
</comment>
<dbReference type="Pfam" id="PF07993">
    <property type="entry name" value="NAD_binding_4"/>
    <property type="match status" value="2"/>
</dbReference>
<evidence type="ECO:0000256" key="1">
    <source>
        <dbReference type="ARBA" id="ARBA00004141"/>
    </source>
</evidence>
<keyword evidence="7 11" id="KW-0560">Oxidoreductase</keyword>
<dbReference type="GO" id="GO:0016020">
    <property type="term" value="C:membrane"/>
    <property type="evidence" value="ECO:0007669"/>
    <property type="project" value="UniProtKB-SubCell"/>
</dbReference>
<dbReference type="FunFam" id="3.40.50.720:FF:000143">
    <property type="entry name" value="Fatty acyl-CoA reductase"/>
    <property type="match status" value="1"/>
</dbReference>
<dbReference type="InterPro" id="IPR033640">
    <property type="entry name" value="FAR_C"/>
</dbReference>
<evidence type="ECO:0000259" key="13">
    <source>
        <dbReference type="Pfam" id="PF07993"/>
    </source>
</evidence>
<keyword evidence="4 11" id="KW-0812">Transmembrane</keyword>
<evidence type="ECO:0000256" key="7">
    <source>
        <dbReference type="ARBA" id="ARBA00023002"/>
    </source>
</evidence>
<dbReference type="EC" id="1.2.1.84" evidence="11"/>
<feature type="domain" description="Thioester reductase (TE)" evidence="13">
    <location>
        <begin position="452"/>
        <end position="714"/>
    </location>
</feature>
<evidence type="ECO:0000256" key="4">
    <source>
        <dbReference type="ARBA" id="ARBA00022692"/>
    </source>
</evidence>
<dbReference type="GO" id="GO:0102965">
    <property type="term" value="F:alcohol-forming long-chain fatty acyl-CoA reductase activity"/>
    <property type="evidence" value="ECO:0007669"/>
    <property type="project" value="UniProtKB-EC"/>
</dbReference>
<comment type="similarity">
    <text evidence="2 11">Belongs to the fatty acyl-CoA reductase family.</text>
</comment>
<dbReference type="VEuPathDB" id="VectorBase:GMOY007084"/>
<dbReference type="EnsemblMetazoa" id="GMOY007084-RA">
    <property type="protein sequence ID" value="GMOY007084-PA"/>
    <property type="gene ID" value="GMOY007084"/>
</dbReference>
<evidence type="ECO:0000256" key="8">
    <source>
        <dbReference type="ARBA" id="ARBA00023098"/>
    </source>
</evidence>
<feature type="transmembrane region" description="Helical" evidence="11">
    <location>
        <begin position="899"/>
        <end position="923"/>
    </location>
</feature>
<keyword evidence="15" id="KW-1185">Reference proteome</keyword>
<dbReference type="InterPro" id="IPR036291">
    <property type="entry name" value="NAD(P)-bd_dom_sf"/>
</dbReference>
<feature type="domain" description="Fatty acyl-CoA reductase C-terminal" evidence="12">
    <location>
        <begin position="795"/>
        <end position="885"/>
    </location>
</feature>
<dbReference type="STRING" id="37546.A0A1B0ESP7"/>
<evidence type="ECO:0000313" key="14">
    <source>
        <dbReference type="EnsemblMetazoa" id="GMOY007084-PA"/>
    </source>
</evidence>
<sequence>MSVTKFYIDQEIFITGGSGKALIEKIMRSFPEFSKIYVLLRSKMNKSADERLQILLQDPVFERVRREQPQNFQKIFAIAGDCKELGLGISPDDRKRIENVTMIFHSAASVRFDDNFKDAILLNTRGAFELIKIAECLKKLKAFIHISTTYSNPDRQVVEEKIYPPLADWRTTIKLAEHYDTKMLNILFAKYSSYQPNTYTFTKHLAEHIVNDHRHKIPILLYRPSIVVSSIFEPVPGWIDNFNGPIGLLVACGLGILRTSHANPNVRADIVPVDVCVQGLILAGYKLGNLTEATREDQLLQVVNCSNALIRTFCFGKIIELGRTIIRKNPLEKCMWLPSGSITDNVIWHYVRFITGQLSLALIGDCLILLARRKPILLKLQRRIFMSCQALYKFYTTQWLFLNENFLALKNLIPPEDLPKLGLFQNVDIDDETFYINGIRVKIDKRILSDIGFIGKALIEKIMRSFPQFSKIYVLMRSKAGRTADQRLQILLENPIFNRAQEEQPESFQKIFAIAGDCKELGLGISPDDRKRIENVTMIFHSAASVRFDDNFKDAILLNTRGAFELIKIAECLKKLKAFIHISTTYSNPDRQVVEEKIYPPLADWRTTIKLAEHYDTKMLNILFAKYSSYQPNTYTFTKHLAEQIVNDSRDKIPILLYRPSMVTSSLCEPVPGWLDNFNGPIGLLVACGAGVMMTNYANPNIKADVVAIDVTVQGLLLAGYKIGNRFGPMTLDKPLDVLHCSRGNVKPITFGELAEAAKRLVRQNPFEKFVWVPCGSVTTNPILHYARLIIGQWSLALLIDSFLFLARRKPMLLKNQRRIAMASKALHTFFTTQWLFSNDKFLELERLIPSEDLDKLRLFRYMKADLDTLLWRGIAGCKQFLLREPQNATQSARLRLKFFFLMHYLLQFAGTVFTGRFMYFLYKKLYSAA</sequence>